<dbReference type="NCBIfam" id="NF043036">
    <property type="entry name" value="ErythonDh"/>
    <property type="match status" value="1"/>
</dbReference>
<dbReference type="Gene3D" id="3.90.25.10">
    <property type="entry name" value="UDP-galactose 4-epimerase, domain 1"/>
    <property type="match status" value="1"/>
</dbReference>
<dbReference type="PANTHER" id="PTHR43103">
    <property type="entry name" value="NUCLEOSIDE-DIPHOSPHATE-SUGAR EPIMERASE"/>
    <property type="match status" value="1"/>
</dbReference>
<dbReference type="CDD" id="cd05238">
    <property type="entry name" value="Gne_like_SDR_e"/>
    <property type="match status" value="1"/>
</dbReference>
<dbReference type="OrthoDB" id="9801056at2"/>
<proteinExistence type="predicted"/>
<dbReference type="EMBL" id="SNYQ01000001">
    <property type="protein sequence ID" value="TDQ59384.1"/>
    <property type="molecule type" value="Genomic_DNA"/>
</dbReference>
<accession>A0A4R6VBY2</accession>
<dbReference type="RefSeq" id="WP_133542264.1">
    <property type="nucleotide sequence ID" value="NZ_SNYQ01000001.1"/>
</dbReference>
<dbReference type="Gene3D" id="3.40.50.720">
    <property type="entry name" value="NAD(P)-binding Rossmann-like Domain"/>
    <property type="match status" value="1"/>
</dbReference>
<reference evidence="4 5" key="1">
    <citation type="submission" date="2019-03" db="EMBL/GenBank/DDBJ databases">
        <title>Genomic Encyclopedia of Type Strains, Phase IV (KMG-IV): sequencing the most valuable type-strain genomes for metagenomic binning, comparative biology and taxonomic classification.</title>
        <authorList>
            <person name="Goeker M."/>
        </authorList>
    </citation>
    <scope>NUCLEOTIDE SEQUENCE [LARGE SCALE GENOMIC DNA]</scope>
    <source>
        <strain evidence="4 5">DSM 28403</strain>
    </source>
</reference>
<dbReference type="InterPro" id="IPR001509">
    <property type="entry name" value="Epimerase_deHydtase"/>
</dbReference>
<keyword evidence="5" id="KW-1185">Reference proteome</keyword>
<feature type="domain" description="NAD-dependent epimerase/dehydratase" evidence="3">
    <location>
        <begin position="3"/>
        <end position="194"/>
    </location>
</feature>
<dbReference type="PANTHER" id="PTHR43103:SF3">
    <property type="entry name" value="ADP-L-GLYCERO-D-MANNO-HEPTOSE-6-EPIMERASE"/>
    <property type="match status" value="1"/>
</dbReference>
<dbReference type="AlphaFoldDB" id="A0A4R6VBY2"/>
<evidence type="ECO:0000313" key="5">
    <source>
        <dbReference type="Proteomes" id="UP000295657"/>
    </source>
</evidence>
<dbReference type="InterPro" id="IPR050005">
    <property type="entry name" value="DenD"/>
</dbReference>
<dbReference type="InterPro" id="IPR036291">
    <property type="entry name" value="NAD(P)-bd_dom_sf"/>
</dbReference>
<gene>
    <name evidence="4" type="ORF">EDC45_0031</name>
</gene>
<dbReference type="Proteomes" id="UP000295657">
    <property type="component" value="Unassembled WGS sequence"/>
</dbReference>
<keyword evidence="1" id="KW-0521">NADP</keyword>
<comment type="caution">
    <text evidence="4">The sequence shown here is derived from an EMBL/GenBank/DDBJ whole genome shotgun (WGS) entry which is preliminary data.</text>
</comment>
<organism evidence="4 5">
    <name type="scientific">Mesocricetibacter intestinalis</name>
    <dbReference type="NCBI Taxonomy" id="1521930"/>
    <lineage>
        <taxon>Bacteria</taxon>
        <taxon>Pseudomonadati</taxon>
        <taxon>Pseudomonadota</taxon>
        <taxon>Gammaproteobacteria</taxon>
        <taxon>Pasteurellales</taxon>
        <taxon>Pasteurellaceae</taxon>
        <taxon>Mesocricetibacter</taxon>
    </lineage>
</organism>
<evidence type="ECO:0000256" key="2">
    <source>
        <dbReference type="ARBA" id="ARBA00023277"/>
    </source>
</evidence>
<dbReference type="SUPFAM" id="SSF51735">
    <property type="entry name" value="NAD(P)-binding Rossmann-fold domains"/>
    <property type="match status" value="1"/>
</dbReference>
<evidence type="ECO:0000256" key="1">
    <source>
        <dbReference type="ARBA" id="ARBA00022857"/>
    </source>
</evidence>
<sequence length="318" mass="35264">MKIVITGAQGFLGRRLTETLLSRTDINIRKLILIDVVKPVVAQDDPRLQWVQMDLSNPDGLEGLIDGETDAVFHLAAIVSSHAEQDPDLGYAINFLATRNLLEVCRGNNPNIRFIFSSSLAVFGGELPAQIQNHTALTPQSTYGTQKAMCELLINDYSRKGFVDALSVRLPTICIRPGKPNKAASSFVSSIMREPLHQQRAICPVAPELRLWLSSPNTVIDNFIHALTLPSLPQRSWHVINLPGFSISVHHMLEALAAIKGEEILGYIDFEFDAAINDIVASWPAEINCEQALSLGFKADSSFKEVINQFIRCDMRFE</sequence>
<name>A0A4R6VBY2_9PAST</name>
<keyword evidence="2" id="KW-0119">Carbohydrate metabolism</keyword>
<evidence type="ECO:0000259" key="3">
    <source>
        <dbReference type="Pfam" id="PF01370"/>
    </source>
</evidence>
<dbReference type="Pfam" id="PF01370">
    <property type="entry name" value="Epimerase"/>
    <property type="match status" value="1"/>
</dbReference>
<protein>
    <submittedName>
        <fullName evidence="4">Nucleoside-diphosphate-sugar epimerase</fullName>
    </submittedName>
</protein>
<dbReference type="GO" id="GO:0016491">
    <property type="term" value="F:oxidoreductase activity"/>
    <property type="evidence" value="ECO:0007669"/>
    <property type="project" value="InterPro"/>
</dbReference>
<evidence type="ECO:0000313" key="4">
    <source>
        <dbReference type="EMBL" id="TDQ59384.1"/>
    </source>
</evidence>